<keyword evidence="2" id="KW-0810">Translation regulation</keyword>
<dbReference type="Pfam" id="PF22493">
    <property type="entry name" value="PUF_NOP9"/>
    <property type="match status" value="1"/>
</dbReference>
<dbReference type="Proteomes" id="UP000734854">
    <property type="component" value="Unassembled WGS sequence"/>
</dbReference>
<dbReference type="GO" id="GO:0000056">
    <property type="term" value="P:ribosomal small subunit export from nucleus"/>
    <property type="evidence" value="ECO:0007669"/>
    <property type="project" value="TreeGrafter"/>
</dbReference>
<evidence type="ECO:0000256" key="4">
    <source>
        <dbReference type="SAM" id="MobiDB-lite"/>
    </source>
</evidence>
<dbReference type="InterPro" id="IPR001313">
    <property type="entry name" value="Pumilio_RNA-bd_rpt"/>
</dbReference>
<evidence type="ECO:0000313" key="6">
    <source>
        <dbReference type="Proteomes" id="UP000734854"/>
    </source>
</evidence>
<gene>
    <name evidence="5" type="ORF">ZIOFF_010126</name>
</gene>
<dbReference type="SMART" id="SM00025">
    <property type="entry name" value="Pumilio"/>
    <property type="match status" value="4"/>
</dbReference>
<dbReference type="GO" id="GO:0030688">
    <property type="term" value="C:preribosome, small subunit precursor"/>
    <property type="evidence" value="ECO:0007669"/>
    <property type="project" value="TreeGrafter"/>
</dbReference>
<feature type="region of interest" description="Disordered" evidence="4">
    <location>
        <begin position="742"/>
        <end position="765"/>
    </location>
</feature>
<evidence type="ECO:0008006" key="7">
    <source>
        <dbReference type="Google" id="ProtNLM"/>
    </source>
</evidence>
<dbReference type="InterPro" id="IPR011989">
    <property type="entry name" value="ARM-like"/>
</dbReference>
<proteinExistence type="predicted"/>
<dbReference type="AlphaFoldDB" id="A0A8J5LZ59"/>
<feature type="compositionally biased region" description="Basic residues" evidence="4">
    <location>
        <begin position="8"/>
        <end position="23"/>
    </location>
</feature>
<dbReference type="EMBL" id="JACMSC010000003">
    <property type="protein sequence ID" value="KAG6527989.1"/>
    <property type="molecule type" value="Genomic_DNA"/>
</dbReference>
<dbReference type="InterPro" id="IPR040000">
    <property type="entry name" value="NOP9"/>
</dbReference>
<sequence length="765" mass="85553">MGEEKSLTKHLKKKAKKNKNHRKDHLDHSKKSSSSHGSRKKNKDPKQRRGSSNAPKGSNTEEVSFNVKSRTPILRKPIDPETTKYFAEVANLFHSNEIDLEDLPTICNNALEETRGKEVELATDMTISHTIQNLLGGCDMDRLCGFLRNSAKGFVSIVTDKFGSHVAETALRSLVKHMDEEGSYAYADEILSKLCQVVILDVVSVMCSRYGSHVLRSLLCLSKGVPLNSFEEFHVAKLQDSLAKRLNNRPIQSGGSNSQNSQYAFPSIFKFLVSEMLNHAKDEIKTLRVNEHSSFTVLKLSVGDDQALSHAISAVLGCDIKDIAEGRIVSNSQKEEIMDLLEDTASSHLLEVIIEVAPETLYNVLLTEVFKDSLFVMSSHKYGNFVVQTLVSSARTKDQMELIWKELGSKFNELLKLGKPGVVALMLAASERLQTHLQECCQALRAAVILDSESPSCIVPRLLFLENYFKDKSSWKWPADNKMHVLGCIMLQIIFRHPKQPIQPYVSSLASMEPAHIFQTAKDSGGGHVIEAFLSSDVSLKLKHKVVTKLRDHYGELAMSSSGSFTVEKCFSSGNMTLKEAIAEEILAVQPELSKTKHGPYLLKKLDIDGFASRPEQWKKKQESKENAYKEFHALFGSKSEPDEQNNKASAFAKSPKKQLKRHEKVGRDVGNFTTNSVSEFPGLNKSKTELGYPGKETSRKRSLDEAFMRNETGKRKSVATDLADLAAKSSLSAEEIQQLFKPSMTNDNKRYDNAKLPLLKKQKW</sequence>
<organism evidence="5 6">
    <name type="scientific">Zingiber officinale</name>
    <name type="common">Ginger</name>
    <name type="synonym">Amomum zingiber</name>
    <dbReference type="NCBI Taxonomy" id="94328"/>
    <lineage>
        <taxon>Eukaryota</taxon>
        <taxon>Viridiplantae</taxon>
        <taxon>Streptophyta</taxon>
        <taxon>Embryophyta</taxon>
        <taxon>Tracheophyta</taxon>
        <taxon>Spermatophyta</taxon>
        <taxon>Magnoliopsida</taxon>
        <taxon>Liliopsida</taxon>
        <taxon>Zingiberales</taxon>
        <taxon>Zingiberaceae</taxon>
        <taxon>Zingiber</taxon>
    </lineage>
</organism>
<accession>A0A8J5LZ59</accession>
<evidence type="ECO:0000256" key="2">
    <source>
        <dbReference type="ARBA" id="ARBA00022845"/>
    </source>
</evidence>
<dbReference type="GO" id="GO:0003723">
    <property type="term" value="F:RNA binding"/>
    <property type="evidence" value="ECO:0007669"/>
    <property type="project" value="InterPro"/>
</dbReference>
<dbReference type="GO" id="GO:0000447">
    <property type="term" value="P:endonucleolytic cleavage in ITS1 to separate SSU-rRNA from 5.8S rRNA and LSU-rRNA from tricistronic rRNA transcript (SSU-rRNA, 5.8S rRNA, LSU-rRNA)"/>
    <property type="evidence" value="ECO:0007669"/>
    <property type="project" value="TreeGrafter"/>
</dbReference>
<dbReference type="InterPro" id="IPR016024">
    <property type="entry name" value="ARM-type_fold"/>
</dbReference>
<dbReference type="PANTHER" id="PTHR13102:SF0">
    <property type="entry name" value="NUCLEOLAR PROTEIN 9"/>
    <property type="match status" value="1"/>
</dbReference>
<feature type="region of interest" description="Disordered" evidence="4">
    <location>
        <begin position="1"/>
        <end position="66"/>
    </location>
</feature>
<evidence type="ECO:0000313" key="5">
    <source>
        <dbReference type="EMBL" id="KAG6527989.1"/>
    </source>
</evidence>
<dbReference type="PANTHER" id="PTHR13102">
    <property type="entry name" value="NUCLEOLAR PROTEIN 9"/>
    <property type="match status" value="1"/>
</dbReference>
<evidence type="ECO:0000256" key="1">
    <source>
        <dbReference type="ARBA" id="ARBA00022737"/>
    </source>
</evidence>
<dbReference type="GO" id="GO:0000472">
    <property type="term" value="P:endonucleolytic cleavage to generate mature 5'-end of SSU-rRNA from (SSU-rRNA, 5.8S rRNA, LSU-rRNA)"/>
    <property type="evidence" value="ECO:0007669"/>
    <property type="project" value="TreeGrafter"/>
</dbReference>
<feature type="compositionally biased region" description="Basic residues" evidence="4">
    <location>
        <begin position="31"/>
        <end position="49"/>
    </location>
</feature>
<comment type="caution">
    <text evidence="5">The sequence shown here is derived from an EMBL/GenBank/DDBJ whole genome shotgun (WGS) entry which is preliminary data.</text>
</comment>
<dbReference type="GO" id="GO:0000480">
    <property type="term" value="P:endonucleolytic cleavage in 5'-ETS of tricistronic rRNA transcript (SSU-rRNA, 5.8S rRNA, LSU-rRNA)"/>
    <property type="evidence" value="ECO:0007669"/>
    <property type="project" value="TreeGrafter"/>
</dbReference>
<dbReference type="GO" id="GO:0005730">
    <property type="term" value="C:nucleolus"/>
    <property type="evidence" value="ECO:0007669"/>
    <property type="project" value="TreeGrafter"/>
</dbReference>
<dbReference type="GO" id="GO:0006417">
    <property type="term" value="P:regulation of translation"/>
    <property type="evidence" value="ECO:0007669"/>
    <property type="project" value="UniProtKB-KW"/>
</dbReference>
<feature type="compositionally biased region" description="Polar residues" evidence="4">
    <location>
        <begin position="50"/>
        <end position="66"/>
    </location>
</feature>
<protein>
    <recommendedName>
        <fullName evidence="7">Pumilio homolog 23</fullName>
    </recommendedName>
</protein>
<reference evidence="5 6" key="1">
    <citation type="submission" date="2020-08" db="EMBL/GenBank/DDBJ databases">
        <title>Plant Genome Project.</title>
        <authorList>
            <person name="Zhang R.-G."/>
        </authorList>
    </citation>
    <scope>NUCLEOTIDE SEQUENCE [LARGE SCALE GENOMIC DNA]</scope>
    <source>
        <tissue evidence="5">Rhizome</tissue>
    </source>
</reference>
<keyword evidence="1" id="KW-0677">Repeat</keyword>
<evidence type="ECO:0000256" key="3">
    <source>
        <dbReference type="PROSITE-ProRule" id="PRU00317"/>
    </source>
</evidence>
<name>A0A8J5LZ59_ZINOF</name>
<dbReference type="GO" id="GO:0030686">
    <property type="term" value="C:90S preribosome"/>
    <property type="evidence" value="ECO:0007669"/>
    <property type="project" value="TreeGrafter"/>
</dbReference>
<dbReference type="PROSITE" id="PS50302">
    <property type="entry name" value="PUM"/>
    <property type="match status" value="1"/>
</dbReference>
<feature type="compositionally biased region" description="Basic residues" evidence="4">
    <location>
        <begin position="655"/>
        <end position="664"/>
    </location>
</feature>
<dbReference type="Gene3D" id="1.25.10.10">
    <property type="entry name" value="Leucine-rich Repeat Variant"/>
    <property type="match status" value="2"/>
</dbReference>
<feature type="region of interest" description="Disordered" evidence="4">
    <location>
        <begin position="638"/>
        <end position="664"/>
    </location>
</feature>
<feature type="repeat" description="Pumilio" evidence="3">
    <location>
        <begin position="368"/>
        <end position="405"/>
    </location>
</feature>
<dbReference type="SUPFAM" id="SSF48371">
    <property type="entry name" value="ARM repeat"/>
    <property type="match status" value="2"/>
</dbReference>
<keyword evidence="6" id="KW-1185">Reference proteome</keyword>